<sequence>MPPAGLYMRVAHSLAANPQDIVEDAPMSNGPTSTLGEDTATAASSTANFCRRGKAWIPDFTLVEWASATASFETRIHHHFQSPDRRSCKGRRGIERQVPD</sequence>
<dbReference type="RefSeq" id="XP_033673292.1">
    <property type="nucleotide sequence ID" value="XM_033811453.1"/>
</dbReference>
<proteinExistence type="predicted"/>
<feature type="region of interest" description="Disordered" evidence="1">
    <location>
        <begin position="19"/>
        <end position="40"/>
    </location>
</feature>
<protein>
    <submittedName>
        <fullName evidence="2">Uncharacterized protein</fullName>
    </submittedName>
</protein>
<name>A0A6A6D063_ZASCE</name>
<dbReference type="GeneID" id="54564725"/>
<accession>A0A6A6D063</accession>
<organism evidence="2 3">
    <name type="scientific">Zasmidium cellare ATCC 36951</name>
    <dbReference type="NCBI Taxonomy" id="1080233"/>
    <lineage>
        <taxon>Eukaryota</taxon>
        <taxon>Fungi</taxon>
        <taxon>Dikarya</taxon>
        <taxon>Ascomycota</taxon>
        <taxon>Pezizomycotina</taxon>
        <taxon>Dothideomycetes</taxon>
        <taxon>Dothideomycetidae</taxon>
        <taxon>Mycosphaerellales</taxon>
        <taxon>Mycosphaerellaceae</taxon>
        <taxon>Zasmidium</taxon>
    </lineage>
</organism>
<feature type="region of interest" description="Disordered" evidence="1">
    <location>
        <begin position="78"/>
        <end position="100"/>
    </location>
</feature>
<keyword evidence="3" id="KW-1185">Reference proteome</keyword>
<reference evidence="2" key="1">
    <citation type="journal article" date="2020" name="Stud. Mycol.">
        <title>101 Dothideomycetes genomes: a test case for predicting lifestyles and emergence of pathogens.</title>
        <authorList>
            <person name="Haridas S."/>
            <person name="Albert R."/>
            <person name="Binder M."/>
            <person name="Bloem J."/>
            <person name="Labutti K."/>
            <person name="Salamov A."/>
            <person name="Andreopoulos B."/>
            <person name="Baker S."/>
            <person name="Barry K."/>
            <person name="Bills G."/>
            <person name="Bluhm B."/>
            <person name="Cannon C."/>
            <person name="Castanera R."/>
            <person name="Culley D."/>
            <person name="Daum C."/>
            <person name="Ezra D."/>
            <person name="Gonzalez J."/>
            <person name="Henrissat B."/>
            <person name="Kuo A."/>
            <person name="Liang C."/>
            <person name="Lipzen A."/>
            <person name="Lutzoni F."/>
            <person name="Magnuson J."/>
            <person name="Mondo S."/>
            <person name="Nolan M."/>
            <person name="Ohm R."/>
            <person name="Pangilinan J."/>
            <person name="Park H.-J."/>
            <person name="Ramirez L."/>
            <person name="Alfaro M."/>
            <person name="Sun H."/>
            <person name="Tritt A."/>
            <person name="Yoshinaga Y."/>
            <person name="Zwiers L.-H."/>
            <person name="Turgeon B."/>
            <person name="Goodwin S."/>
            <person name="Spatafora J."/>
            <person name="Crous P."/>
            <person name="Grigoriev I."/>
        </authorList>
    </citation>
    <scope>NUCLEOTIDE SEQUENCE</scope>
    <source>
        <strain evidence="2">ATCC 36951</strain>
    </source>
</reference>
<dbReference type="AlphaFoldDB" id="A0A6A6D063"/>
<evidence type="ECO:0000313" key="3">
    <source>
        <dbReference type="Proteomes" id="UP000799537"/>
    </source>
</evidence>
<dbReference type="Proteomes" id="UP000799537">
    <property type="component" value="Unassembled WGS sequence"/>
</dbReference>
<evidence type="ECO:0000256" key="1">
    <source>
        <dbReference type="SAM" id="MobiDB-lite"/>
    </source>
</evidence>
<evidence type="ECO:0000313" key="2">
    <source>
        <dbReference type="EMBL" id="KAF2172403.1"/>
    </source>
</evidence>
<dbReference type="EMBL" id="ML993581">
    <property type="protein sequence ID" value="KAF2172403.1"/>
    <property type="molecule type" value="Genomic_DNA"/>
</dbReference>
<feature type="compositionally biased region" description="Basic and acidic residues" evidence="1">
    <location>
        <begin position="81"/>
        <end position="100"/>
    </location>
</feature>
<feature type="compositionally biased region" description="Polar residues" evidence="1">
    <location>
        <begin position="29"/>
        <end position="40"/>
    </location>
</feature>
<gene>
    <name evidence="2" type="ORF">M409DRAFT_50107</name>
</gene>